<dbReference type="eggNOG" id="ENOG50345Z8">
    <property type="taxonomic scope" value="Bacteria"/>
</dbReference>
<dbReference type="AlphaFoldDB" id="C0QB40"/>
<dbReference type="OrthoDB" id="9862944at2"/>
<dbReference type="KEGG" id="dat:HRM2_17330"/>
<evidence type="ECO:0000313" key="2">
    <source>
        <dbReference type="Proteomes" id="UP000000442"/>
    </source>
</evidence>
<gene>
    <name evidence="1" type="ordered locus">HRM2_17330</name>
</gene>
<dbReference type="HOGENOM" id="CLU_908295_0_0_7"/>
<keyword evidence="2" id="KW-1185">Reference proteome</keyword>
<proteinExistence type="predicted"/>
<reference evidence="1 2" key="1">
    <citation type="journal article" date="2009" name="Environ. Microbiol.">
        <title>Genome sequence of Desulfobacterium autotrophicum HRM2, a marine sulfate reducer oxidizing organic carbon completely to carbon dioxide.</title>
        <authorList>
            <person name="Strittmatter A.W."/>
            <person name="Liesegang H."/>
            <person name="Rabus R."/>
            <person name="Decker I."/>
            <person name="Amann J."/>
            <person name="Andres S."/>
            <person name="Henne A."/>
            <person name="Fricke W.F."/>
            <person name="Martinez-Arias R."/>
            <person name="Bartels D."/>
            <person name="Goesmann A."/>
            <person name="Krause L."/>
            <person name="Puehler A."/>
            <person name="Klenk H.P."/>
            <person name="Richter M."/>
            <person name="Schuler M."/>
            <person name="Gloeckner F.O."/>
            <person name="Meyerdierks A."/>
            <person name="Gottschalk G."/>
            <person name="Amann R."/>
        </authorList>
    </citation>
    <scope>NUCLEOTIDE SEQUENCE [LARGE SCALE GENOMIC DNA]</scope>
    <source>
        <strain evidence="2">ATCC 43914 / DSM 3382 / HRM2</strain>
    </source>
</reference>
<accession>C0QB40</accession>
<dbReference type="EMBL" id="CP001087">
    <property type="protein sequence ID" value="ACN14839.1"/>
    <property type="molecule type" value="Genomic_DNA"/>
</dbReference>
<evidence type="ECO:0000313" key="1">
    <source>
        <dbReference type="EMBL" id="ACN14839.1"/>
    </source>
</evidence>
<dbReference type="Proteomes" id="UP000000442">
    <property type="component" value="Chromosome"/>
</dbReference>
<dbReference type="STRING" id="177437.HRM2_17330"/>
<organism evidence="1 2">
    <name type="scientific">Desulforapulum autotrophicum (strain ATCC 43914 / DSM 3382 / VKM B-1955 / HRM2)</name>
    <name type="common">Desulfobacterium autotrophicum</name>
    <dbReference type="NCBI Taxonomy" id="177437"/>
    <lineage>
        <taxon>Bacteria</taxon>
        <taxon>Pseudomonadati</taxon>
        <taxon>Thermodesulfobacteriota</taxon>
        <taxon>Desulfobacteria</taxon>
        <taxon>Desulfobacterales</taxon>
        <taxon>Desulfobacteraceae</taxon>
        <taxon>Desulforapulum</taxon>
    </lineage>
</organism>
<protein>
    <submittedName>
        <fullName evidence="1">Uncharacterized protein</fullName>
    </submittedName>
</protein>
<name>C0QB40_DESAH</name>
<sequence>MPSKDFNRMIELGEWLEKFLNPDIKSWDYQKLAKKFIKMYGVDLPLSENDTTLQVLELFDRADTQKKNEYIKSFENLSSFAYSVMKTLSVKLEGNFESLYKLQSNEGQEILSAIRETMTYDKEYFDIDDYIDWIMYAQKQASNAFLIKPIIKDSFQRIVEGISRPWDLTLSELYHSEVKEHYVSFKPDRWVFLLKGYNGLTDQLRIFPDKIKITPTCHNHDYHLSYPGGEIKTKWPSTFPWDVAVVRVFFDFLFLGGQDYFLFCEYCGRFTVIRRKGRKKYCSDICRTTHGREKRAE</sequence>
<dbReference type="RefSeq" id="WP_015903626.1">
    <property type="nucleotide sequence ID" value="NC_012108.1"/>
</dbReference>